<protein>
    <submittedName>
        <fullName evidence="4">Tetratricopeptide repeat protein</fullName>
    </submittedName>
</protein>
<feature type="chain" id="PRO_5031481205" evidence="3">
    <location>
        <begin position="42"/>
        <end position="599"/>
    </location>
</feature>
<feature type="region of interest" description="Disordered" evidence="2">
    <location>
        <begin position="579"/>
        <end position="599"/>
    </location>
</feature>
<evidence type="ECO:0000256" key="3">
    <source>
        <dbReference type="SAM" id="SignalP"/>
    </source>
</evidence>
<comment type="caution">
    <text evidence="4">The sequence shown here is derived from an EMBL/GenBank/DDBJ whole genome shotgun (WGS) entry which is preliminary data.</text>
</comment>
<dbReference type="EMBL" id="JAABLQ010000001">
    <property type="protein sequence ID" value="NBN77248.1"/>
    <property type="molecule type" value="Genomic_DNA"/>
</dbReference>
<evidence type="ECO:0000313" key="4">
    <source>
        <dbReference type="EMBL" id="NBN77248.1"/>
    </source>
</evidence>
<accession>A0A7X5F026</accession>
<dbReference type="PANTHER" id="PTHR12558:SF13">
    <property type="entry name" value="CELL DIVISION CYCLE PROTEIN 27 HOMOLOG"/>
    <property type="match status" value="1"/>
</dbReference>
<name>A0A7X5F026_9HYPH</name>
<keyword evidence="5" id="KW-1185">Reference proteome</keyword>
<dbReference type="PROSITE" id="PS50293">
    <property type="entry name" value="TPR_REGION"/>
    <property type="match status" value="1"/>
</dbReference>
<dbReference type="Pfam" id="PF13414">
    <property type="entry name" value="TPR_11"/>
    <property type="match status" value="1"/>
</dbReference>
<sequence length="599" mass="65410">MTNVTNAPGKPRTTYRSRLRVLLTTTLVALALPSLSLPALANSQPEPPRYGTPDDLNITLSGSYLSGRLATRLNDFASAAAFFEETLATDPDNVDVLERTFMLKLANGEIDIAMELAADMDALKVSNFLAHAVTAIGHAQDGKFRTASSALKADPGGGPLAELTLTITKAWMEAGAGEVDKALKRIDGLKGPEWFDVFKANHAALIAQNAGRPKVALERIEAAYNADRGALRVADSYARLLAANGRKADALTVLDEYDELAPGHPVLKRTRELIESGKKIPPLVRSPMVGIAELMNGLGSAIGRDGAEELAAGYLNLALYLDPDADFAAIALGGLYERMDNPGRAIEALEQVPDTSPLKRDAEIQVGLNYNAMDKVDESRAHLEALIKQDPGDLEAVISLGNVLRSRKMFAEAEKVYSTGIDSLKEIEPQHWALFYYRGICRERLKQWDSAEVDLRKALELYPDQPMVLNYLGYSLVDQGLKLDEALEMIKKAVSLRPSDGYIVDSLGWAYYRLGRYDEAVTELERAVELRPADPVINDHLGDAYWKVGRRLEAQFQWNHARDLDPEPEELPKILDKIANGLKETPAPPTASNATGNGG</sequence>
<organism evidence="4 5">
    <name type="scientific">Pannonibacter tanglangensis</name>
    <dbReference type="NCBI Taxonomy" id="2750084"/>
    <lineage>
        <taxon>Bacteria</taxon>
        <taxon>Pseudomonadati</taxon>
        <taxon>Pseudomonadota</taxon>
        <taxon>Alphaproteobacteria</taxon>
        <taxon>Hyphomicrobiales</taxon>
        <taxon>Stappiaceae</taxon>
        <taxon>Pannonibacter</taxon>
    </lineage>
</organism>
<reference evidence="5" key="1">
    <citation type="submission" date="2020-01" db="EMBL/GenBank/DDBJ databases">
        <authorList>
            <person name="Fang Y."/>
            <person name="Sun R."/>
            <person name="Nie L."/>
            <person name="He J."/>
            <person name="Hao L."/>
            <person name="Wang L."/>
            <person name="Su S."/>
            <person name="Lv E."/>
            <person name="Zhang Z."/>
            <person name="Xie R."/>
            <person name="Liu H."/>
        </authorList>
    </citation>
    <scope>NUCLEOTIDE SEQUENCE [LARGE SCALE GENOMIC DNA]</scope>
    <source>
        <strain evidence="5">XCT-53</strain>
    </source>
</reference>
<dbReference type="Proteomes" id="UP000586722">
    <property type="component" value="Unassembled WGS sequence"/>
</dbReference>
<keyword evidence="3" id="KW-0732">Signal</keyword>
<feature type="compositionally biased region" description="Polar residues" evidence="2">
    <location>
        <begin position="590"/>
        <end position="599"/>
    </location>
</feature>
<dbReference type="InterPro" id="IPR011990">
    <property type="entry name" value="TPR-like_helical_dom_sf"/>
</dbReference>
<dbReference type="Pfam" id="PF13432">
    <property type="entry name" value="TPR_16"/>
    <property type="match status" value="1"/>
</dbReference>
<proteinExistence type="predicted"/>
<dbReference type="Pfam" id="PF13174">
    <property type="entry name" value="TPR_6"/>
    <property type="match status" value="1"/>
</dbReference>
<evidence type="ECO:0000256" key="2">
    <source>
        <dbReference type="SAM" id="MobiDB-lite"/>
    </source>
</evidence>
<evidence type="ECO:0000256" key="1">
    <source>
        <dbReference type="PROSITE-ProRule" id="PRU00339"/>
    </source>
</evidence>
<evidence type="ECO:0000313" key="5">
    <source>
        <dbReference type="Proteomes" id="UP000586722"/>
    </source>
</evidence>
<dbReference type="Gene3D" id="1.25.40.10">
    <property type="entry name" value="Tetratricopeptide repeat domain"/>
    <property type="match status" value="2"/>
</dbReference>
<dbReference type="SMART" id="SM00028">
    <property type="entry name" value="TPR"/>
    <property type="match status" value="8"/>
</dbReference>
<dbReference type="AlphaFoldDB" id="A0A7X5F026"/>
<feature type="repeat" description="TPR" evidence="1">
    <location>
        <begin position="501"/>
        <end position="534"/>
    </location>
</feature>
<dbReference type="PANTHER" id="PTHR12558">
    <property type="entry name" value="CELL DIVISION CYCLE 16,23,27"/>
    <property type="match status" value="1"/>
</dbReference>
<gene>
    <name evidence="4" type="ORF">GWI72_03075</name>
</gene>
<keyword evidence="1" id="KW-0802">TPR repeat</keyword>
<dbReference type="RefSeq" id="WP_161707835.1">
    <property type="nucleotide sequence ID" value="NZ_JAABLQ010000001.1"/>
</dbReference>
<feature type="signal peptide" evidence="3">
    <location>
        <begin position="1"/>
        <end position="41"/>
    </location>
</feature>
<dbReference type="SUPFAM" id="SSF48452">
    <property type="entry name" value="TPR-like"/>
    <property type="match status" value="3"/>
</dbReference>
<dbReference type="InterPro" id="IPR019734">
    <property type="entry name" value="TPR_rpt"/>
</dbReference>
<dbReference type="PROSITE" id="PS50005">
    <property type="entry name" value="TPR"/>
    <property type="match status" value="1"/>
</dbReference>